<evidence type="ECO:0000313" key="1">
    <source>
        <dbReference type="EMBL" id="GGO71015.1"/>
    </source>
</evidence>
<dbReference type="Pfam" id="PF11101">
    <property type="entry name" value="DUF2884"/>
    <property type="match status" value="1"/>
</dbReference>
<evidence type="ECO:0000313" key="2">
    <source>
        <dbReference type="Proteomes" id="UP000606935"/>
    </source>
</evidence>
<name>A0A917YZL3_9ALTE</name>
<gene>
    <name evidence="1" type="ORF">GCM10010982_25810</name>
</gene>
<dbReference type="Proteomes" id="UP000606935">
    <property type="component" value="Unassembled WGS sequence"/>
</dbReference>
<dbReference type="InterPro" id="IPR021307">
    <property type="entry name" value="DUF2884"/>
</dbReference>
<organism evidence="1 2">
    <name type="scientific">Bowmanella pacifica</name>
    <dbReference type="NCBI Taxonomy" id="502051"/>
    <lineage>
        <taxon>Bacteria</taxon>
        <taxon>Pseudomonadati</taxon>
        <taxon>Pseudomonadota</taxon>
        <taxon>Gammaproteobacteria</taxon>
        <taxon>Alteromonadales</taxon>
        <taxon>Alteromonadaceae</taxon>
        <taxon>Bowmanella</taxon>
    </lineage>
</organism>
<proteinExistence type="predicted"/>
<accession>A0A917YZL3</accession>
<dbReference type="EMBL" id="BMLS01000004">
    <property type="protein sequence ID" value="GGO71015.1"/>
    <property type="molecule type" value="Genomic_DNA"/>
</dbReference>
<reference evidence="1" key="2">
    <citation type="submission" date="2020-09" db="EMBL/GenBank/DDBJ databases">
        <authorList>
            <person name="Sun Q."/>
            <person name="Zhou Y."/>
        </authorList>
    </citation>
    <scope>NUCLEOTIDE SEQUENCE</scope>
    <source>
        <strain evidence="1">CGMCC 1.7086</strain>
    </source>
</reference>
<keyword evidence="2" id="KW-1185">Reference proteome</keyword>
<comment type="caution">
    <text evidence="1">The sequence shown here is derived from an EMBL/GenBank/DDBJ whole genome shotgun (WGS) entry which is preliminary data.</text>
</comment>
<reference evidence="1" key="1">
    <citation type="journal article" date="2014" name="Int. J. Syst. Evol. Microbiol.">
        <title>Complete genome sequence of Corynebacterium casei LMG S-19264T (=DSM 44701T), isolated from a smear-ripened cheese.</title>
        <authorList>
            <consortium name="US DOE Joint Genome Institute (JGI-PGF)"/>
            <person name="Walter F."/>
            <person name="Albersmeier A."/>
            <person name="Kalinowski J."/>
            <person name="Ruckert C."/>
        </authorList>
    </citation>
    <scope>NUCLEOTIDE SEQUENCE</scope>
    <source>
        <strain evidence="1">CGMCC 1.7086</strain>
    </source>
</reference>
<dbReference type="AlphaFoldDB" id="A0A917YZL3"/>
<protein>
    <recommendedName>
        <fullName evidence="3">DUF2884 family protein</fullName>
    </recommendedName>
</protein>
<sequence length="242" mass="26697">MAEDCNMNIKGKMTLSHSNLTLQLDDKRNLLLDGQHASINGTEMQLNAGQLHLLNSYHQKVETLAPKVATLALDAVSLANEGVSRAFNELLGEDNELVADLSGEIETLHGKLTQEFYAHDGSIRFDSSRFEDGQFLGEDFEKAFKQRIENLVQRSMGSFMIALGKQMLFNGGDMQAFEARMENFGAQLEADMEAQAGKIEARADALCADLRSLARLEDQISDEIPALASLDMIKVSASRHSM</sequence>
<evidence type="ECO:0008006" key="3">
    <source>
        <dbReference type="Google" id="ProtNLM"/>
    </source>
</evidence>